<keyword evidence="2" id="KW-0012">Acyltransferase</keyword>
<feature type="domain" description="Beta-ketoacyl-[acyl-carrier-protein] synthase III C-terminal" evidence="3">
    <location>
        <begin position="288"/>
        <end position="364"/>
    </location>
</feature>
<dbReference type="CDD" id="cd00827">
    <property type="entry name" value="init_cond_enzymes"/>
    <property type="match status" value="1"/>
</dbReference>
<dbReference type="NCBIfam" id="NF005293">
    <property type="entry name" value="PRK06816.1"/>
    <property type="match status" value="1"/>
</dbReference>
<evidence type="ECO:0000259" key="3">
    <source>
        <dbReference type="Pfam" id="PF08541"/>
    </source>
</evidence>
<dbReference type="RefSeq" id="WP_284153375.1">
    <property type="nucleotide sequence ID" value="NZ_AP025516.1"/>
</dbReference>
<evidence type="ECO:0000256" key="2">
    <source>
        <dbReference type="ARBA" id="ARBA00023315"/>
    </source>
</evidence>
<keyword evidence="5" id="KW-1185">Reference proteome</keyword>
<sequence>MEAYITATAAYLPGDPVVNEDLDRYLGSVAKLSARTRKLILAGNGIKTRYYAIDPASGESTHSNAQLAAEAVRQLQRSADAVPIDCLCCGTSSPDQLLPGHASMVHGELGIPPCAVVSTAGVCLTGVTALNYGAMAVALGQAKKAVATGSETASSFLDTAFFGKMSGAPPSEPDTDSHPAFSFEAEFLRWMLSDGAGAVCIEARPTAADRLSLRIDWVEIVSHAHRLEPCMYAGALKDGNGRLQGWRELIRSGCGADRNIFTIKQDARLLNREVIATLVGQSLPGIVAKHRLSPEAIDWFLPHYSSEYFREPLARQLRDNDFALEEQRWFTNLSSKGNTGSASFFIMLHELFDSGRLRKGQQILGMVPESGRFSVGYLLLTVV</sequence>
<gene>
    <name evidence="4" type="primary">darB</name>
    <name evidence="4" type="ORF">DPPLL_06480</name>
</gene>
<dbReference type="Gene3D" id="3.40.47.10">
    <property type="match status" value="2"/>
</dbReference>
<dbReference type="Pfam" id="PF08541">
    <property type="entry name" value="ACP_syn_III_C"/>
    <property type="match status" value="1"/>
</dbReference>
<organism evidence="4 5">
    <name type="scientific">Desulfofustis limnaeus</name>
    <dbReference type="NCBI Taxonomy" id="2740163"/>
    <lineage>
        <taxon>Bacteria</taxon>
        <taxon>Pseudomonadati</taxon>
        <taxon>Thermodesulfobacteriota</taxon>
        <taxon>Desulfobulbia</taxon>
        <taxon>Desulfobulbales</taxon>
        <taxon>Desulfocapsaceae</taxon>
        <taxon>Desulfofustis</taxon>
    </lineage>
</organism>
<evidence type="ECO:0000313" key="5">
    <source>
        <dbReference type="Proteomes" id="UP000830055"/>
    </source>
</evidence>
<protein>
    <recommendedName>
        <fullName evidence="3">Beta-ketoacyl-[acyl-carrier-protein] synthase III C-terminal domain-containing protein</fullName>
    </recommendedName>
</protein>
<dbReference type="PANTHER" id="PTHR34069">
    <property type="entry name" value="3-OXOACYL-[ACYL-CARRIER-PROTEIN] SYNTHASE 3"/>
    <property type="match status" value="1"/>
</dbReference>
<evidence type="ECO:0000313" key="4">
    <source>
        <dbReference type="EMBL" id="BDD86283.1"/>
    </source>
</evidence>
<proteinExistence type="predicted"/>
<dbReference type="InterPro" id="IPR016039">
    <property type="entry name" value="Thiolase-like"/>
</dbReference>
<name>A0ABN6M063_9BACT</name>
<reference evidence="4 5" key="1">
    <citation type="submission" date="2022-01" db="EMBL/GenBank/DDBJ databases">
        <title>Desulfofustis limnae sp. nov., a novel mesophilic sulfate-reducing bacterium isolated from marsh soil.</title>
        <authorList>
            <person name="Watanabe M."/>
            <person name="Takahashi A."/>
            <person name="Kojima H."/>
            <person name="Fukui M."/>
        </authorList>
    </citation>
    <scope>NUCLEOTIDE SEQUENCE [LARGE SCALE GENOMIC DNA]</scope>
    <source>
        <strain evidence="4 5">PPLL</strain>
    </source>
</reference>
<dbReference type="SUPFAM" id="SSF53901">
    <property type="entry name" value="Thiolase-like"/>
    <property type="match status" value="1"/>
</dbReference>
<accession>A0ABN6M063</accession>
<dbReference type="InterPro" id="IPR013747">
    <property type="entry name" value="ACP_syn_III_C"/>
</dbReference>
<dbReference type="PANTHER" id="PTHR34069:SF3">
    <property type="entry name" value="ACYL-COA:ACYL-COA ALKYLTRANSFERASE"/>
    <property type="match status" value="1"/>
</dbReference>
<dbReference type="Proteomes" id="UP000830055">
    <property type="component" value="Chromosome"/>
</dbReference>
<dbReference type="EMBL" id="AP025516">
    <property type="protein sequence ID" value="BDD86283.1"/>
    <property type="molecule type" value="Genomic_DNA"/>
</dbReference>
<evidence type="ECO:0000256" key="1">
    <source>
        <dbReference type="ARBA" id="ARBA00022679"/>
    </source>
</evidence>
<keyword evidence="1" id="KW-0808">Transferase</keyword>